<evidence type="ECO:0000313" key="2">
    <source>
        <dbReference type="EMBL" id="PTG28671.1"/>
    </source>
</evidence>
<reference evidence="4 5" key="1">
    <citation type="journal article" date="2016" name="Front. Microbiol.">
        <title>Comprehensive Phylogenetic Analysis of Bovine Non-aureus Staphylococci Species Based on Whole-Genome Sequencing.</title>
        <authorList>
            <person name="Naushad S."/>
            <person name="Barkema H.W."/>
            <person name="Luby C."/>
            <person name="Condas L.A."/>
            <person name="Nobrega D.B."/>
            <person name="Carson D.A."/>
            <person name="De Buck J."/>
        </authorList>
    </citation>
    <scope>NUCLEOTIDE SEQUENCE [LARGE SCALE GENOMIC DNA]</scope>
    <source>
        <strain evidence="2 5">SNUC 105</strain>
        <strain evidence="3 4">SNUC 1363</strain>
        <strain evidence="1 6">SNUC 505</strain>
    </source>
</reference>
<evidence type="ECO:0000313" key="1">
    <source>
        <dbReference type="EMBL" id="PTG11459.1"/>
    </source>
</evidence>
<protein>
    <recommendedName>
        <fullName evidence="7">Competence protein ComK</fullName>
    </recommendedName>
</protein>
<dbReference type="InterPro" id="IPR010461">
    <property type="entry name" value="ComK"/>
</dbReference>
<evidence type="ECO:0000313" key="3">
    <source>
        <dbReference type="EMBL" id="PTG66980.1"/>
    </source>
</evidence>
<comment type="caution">
    <text evidence="1">The sequence shown here is derived from an EMBL/GenBank/DDBJ whole genome shotgun (WGS) entry which is preliminary data.</text>
</comment>
<dbReference type="EMBL" id="PZCM01000001">
    <property type="protein sequence ID" value="PTG28671.1"/>
    <property type="molecule type" value="Genomic_DNA"/>
</dbReference>
<organism evidence="1 6">
    <name type="scientific">Staphylococcus chromogenes</name>
    <name type="common">Staphylococcus hyicus subsp. chromogenes</name>
    <dbReference type="NCBI Taxonomy" id="46126"/>
    <lineage>
        <taxon>Bacteria</taxon>
        <taxon>Bacillati</taxon>
        <taxon>Bacillota</taxon>
        <taxon>Bacilli</taxon>
        <taxon>Bacillales</taxon>
        <taxon>Staphylococcaceae</taxon>
        <taxon>Staphylococcus</taxon>
    </lineage>
</organism>
<proteinExistence type="predicted"/>
<dbReference type="Proteomes" id="UP000242008">
    <property type="component" value="Unassembled WGS sequence"/>
</dbReference>
<dbReference type="GO" id="GO:0030420">
    <property type="term" value="P:establishment of competence for transformation"/>
    <property type="evidence" value="ECO:0007669"/>
    <property type="project" value="InterPro"/>
</dbReference>
<dbReference type="EMBL" id="PZAO01000064">
    <property type="protein sequence ID" value="PTG66980.1"/>
    <property type="molecule type" value="Genomic_DNA"/>
</dbReference>
<dbReference type="Pfam" id="PF06338">
    <property type="entry name" value="ComK"/>
    <property type="match status" value="1"/>
</dbReference>
<reference evidence="1" key="2">
    <citation type="submission" date="2018-03" db="EMBL/GenBank/DDBJ databases">
        <authorList>
            <person name="Naushad S."/>
        </authorList>
    </citation>
    <scope>NUCLEOTIDE SEQUENCE</scope>
    <source>
        <strain evidence="2">SNUC 105</strain>
        <strain evidence="3">SNUC 1363</strain>
        <strain evidence="1">SNUC 505</strain>
    </source>
</reference>
<dbReference type="AlphaFoldDB" id="A0AAE5SXC6"/>
<name>A0AAE5SXC6_STACR</name>
<evidence type="ECO:0000313" key="5">
    <source>
        <dbReference type="Proteomes" id="UP000242144"/>
    </source>
</evidence>
<sequence>MYSLNNHTLLYFKTAESLTYALKVQYTTFSIYSTLSLQRFIQVLLKEHHKHLSTQIALSSELLHIGQYIPIFVSPQLIICPLYAKRSTEQIYINMVQVIGMHSFRRQTHIIFSNYHQITVNAPITFCAKKWKECMLLSQLLMHSI</sequence>
<dbReference type="EMBL" id="PZBZ01000088">
    <property type="protein sequence ID" value="PTG11459.1"/>
    <property type="molecule type" value="Genomic_DNA"/>
</dbReference>
<keyword evidence="4" id="KW-1185">Reference proteome</keyword>
<accession>A0AAE5SXC6</accession>
<evidence type="ECO:0000313" key="4">
    <source>
        <dbReference type="Proteomes" id="UP000242008"/>
    </source>
</evidence>
<dbReference type="Proteomes" id="UP000242144">
    <property type="component" value="Unassembled WGS sequence"/>
</dbReference>
<dbReference type="Proteomes" id="UP000242704">
    <property type="component" value="Unassembled WGS sequence"/>
</dbReference>
<evidence type="ECO:0000313" key="6">
    <source>
        <dbReference type="Proteomes" id="UP000242704"/>
    </source>
</evidence>
<gene>
    <name evidence="2" type="ORF">BU638_00265</name>
    <name evidence="1" type="ORF">BU653_11045</name>
    <name evidence="3" type="ORF">BU676_12295</name>
</gene>
<evidence type="ECO:0008006" key="7">
    <source>
        <dbReference type="Google" id="ProtNLM"/>
    </source>
</evidence>